<feature type="signal peptide" evidence="2">
    <location>
        <begin position="1"/>
        <end position="19"/>
    </location>
</feature>
<organism evidence="3 4">
    <name type="scientific">Viridibacterium curvum</name>
    <dbReference type="NCBI Taxonomy" id="1101404"/>
    <lineage>
        <taxon>Bacteria</taxon>
        <taxon>Pseudomonadati</taxon>
        <taxon>Pseudomonadota</taxon>
        <taxon>Betaproteobacteria</taxon>
        <taxon>Rhodocyclales</taxon>
        <taxon>Rhodocyclaceae</taxon>
        <taxon>Viridibacterium</taxon>
    </lineage>
</organism>
<keyword evidence="1" id="KW-0812">Transmembrane</keyword>
<keyword evidence="1" id="KW-0472">Membrane</keyword>
<feature type="transmembrane region" description="Helical" evidence="1">
    <location>
        <begin position="43"/>
        <end position="60"/>
    </location>
</feature>
<keyword evidence="1" id="KW-1133">Transmembrane helix</keyword>
<evidence type="ECO:0000313" key="4">
    <source>
        <dbReference type="Proteomes" id="UP001500547"/>
    </source>
</evidence>
<keyword evidence="4" id="KW-1185">Reference proteome</keyword>
<dbReference type="Proteomes" id="UP001500547">
    <property type="component" value="Unassembled WGS sequence"/>
</dbReference>
<proteinExistence type="predicted"/>
<feature type="chain" id="PRO_5047123142" evidence="2">
    <location>
        <begin position="20"/>
        <end position="63"/>
    </location>
</feature>
<reference evidence="4" key="1">
    <citation type="journal article" date="2019" name="Int. J. Syst. Evol. Microbiol.">
        <title>The Global Catalogue of Microorganisms (GCM) 10K type strain sequencing project: providing services to taxonomists for standard genome sequencing and annotation.</title>
        <authorList>
            <consortium name="The Broad Institute Genomics Platform"/>
            <consortium name="The Broad Institute Genome Sequencing Center for Infectious Disease"/>
            <person name="Wu L."/>
            <person name="Ma J."/>
        </authorList>
    </citation>
    <scope>NUCLEOTIDE SEQUENCE [LARGE SCALE GENOMIC DNA]</scope>
    <source>
        <strain evidence="4">JCM 18715</strain>
    </source>
</reference>
<dbReference type="EMBL" id="BAABLD010000002">
    <property type="protein sequence ID" value="GAA5160187.1"/>
    <property type="molecule type" value="Genomic_DNA"/>
</dbReference>
<gene>
    <name evidence="3" type="ORF">GCM10025770_07590</name>
</gene>
<dbReference type="RefSeq" id="WP_345531507.1">
    <property type="nucleotide sequence ID" value="NZ_BAABLD010000002.1"/>
</dbReference>
<comment type="caution">
    <text evidence="3">The sequence shown here is derived from an EMBL/GenBank/DDBJ whole genome shotgun (WGS) entry which is preliminary data.</text>
</comment>
<keyword evidence="2" id="KW-0732">Signal</keyword>
<name>A0ABP9QEE7_9RHOO</name>
<evidence type="ECO:0000256" key="2">
    <source>
        <dbReference type="SAM" id="SignalP"/>
    </source>
</evidence>
<sequence length="63" mass="6690">MQKIAAALALSTTSLSVFAHPGEHHMSLAGMLAHFFSQPDHLALLALVIVGGLALARRLSRKD</sequence>
<evidence type="ECO:0000256" key="1">
    <source>
        <dbReference type="SAM" id="Phobius"/>
    </source>
</evidence>
<evidence type="ECO:0000313" key="3">
    <source>
        <dbReference type="EMBL" id="GAA5160187.1"/>
    </source>
</evidence>
<protein>
    <submittedName>
        <fullName evidence="3">Uncharacterized protein</fullName>
    </submittedName>
</protein>
<accession>A0ABP9QEE7</accession>